<dbReference type="InterPro" id="IPR001087">
    <property type="entry name" value="GDSL"/>
</dbReference>
<dbReference type="RefSeq" id="WP_230435418.1">
    <property type="nucleotide sequence ID" value="NZ_CP087715.1"/>
</dbReference>
<accession>A0ABW3U3V3</accession>
<sequence length="736" mass="79804">MINSAKKAPLFLRECGQLILAASIACVSATAQSAQDSNNANAPLYRSLIVFGDSLSDNGNAGVFTSDDPAGIYPRQPAVSYLADDLGVSALNSCFGLGPQFGGAIPCAPAAGTPQEQLQQLGGSVLRNGPNWAVGGNRTADVLLDLVGSARFRQLFPDTTVADHNTATTILPDACRCGPDRICDPAAGESPYLSTAETQAAVAAFGDPAALQALVDDPNNNITLGGVPFATGRGYLESNAPGPDDLYLLNGGGNNILDGVRSGTLSEASMARAASFLSTAGRVLHGEGARYVVMTNAPRIGRTPAVYAQGQAAIDYANNGTRLFNDTLRRQVNAIGNILLLDMEGVLELIVQDPATYGFANINQSATCYTDCANPHPVYGENGTDPNADMLVFYDSIHPTLAGQRLLADYYYATLMAPVQYAVLPDLGYQNTRQQRINIDHHLLSQRYREPKTTVFFGASVGHAELGSGHTYNDEFPAWDGFIGMSFAGFEHFEWGLGMSYGGSEYEPSDIFQKSRNFNLSAFGRWDNDFVFVDGGIGWSDIDYDDIHRTIRLGDSFSTRLDADTDGDGYNAFIRAGFDAVRNGHTRMGPFVSMEWTEIRVDGFRERTDLAYTYAGRYGQRMDPLGLRVLRQERDYQRARAGFFYNCGEKSARQWFGELWLERNSGDDESDLAIGVNAIRSNWAYMAAYRSENQGFFQNGAGAMVGVNVTDKLRIAGDVIVWPEDTVGGLSLNYRF</sequence>
<evidence type="ECO:0000313" key="3">
    <source>
        <dbReference type="EMBL" id="MFD1215102.1"/>
    </source>
</evidence>
<dbReference type="Gene3D" id="2.40.128.130">
    <property type="entry name" value="Autotransporter beta-domain"/>
    <property type="match status" value="1"/>
</dbReference>
<evidence type="ECO:0000256" key="1">
    <source>
        <dbReference type="ARBA" id="ARBA00022729"/>
    </source>
</evidence>
<dbReference type="PANTHER" id="PTHR45642:SF139">
    <property type="entry name" value="SGNH HYDROLASE-TYPE ESTERASE DOMAIN-CONTAINING PROTEIN"/>
    <property type="match status" value="1"/>
</dbReference>
<dbReference type="Gene3D" id="3.40.50.1110">
    <property type="entry name" value="SGNH hydrolase"/>
    <property type="match status" value="1"/>
</dbReference>
<dbReference type="InterPro" id="IPR036709">
    <property type="entry name" value="Autotransporte_beta_dom_sf"/>
</dbReference>
<dbReference type="PROSITE" id="PS51257">
    <property type="entry name" value="PROKAR_LIPOPROTEIN"/>
    <property type="match status" value="1"/>
</dbReference>
<dbReference type="PROSITE" id="PS51208">
    <property type="entry name" value="AUTOTRANSPORTER"/>
    <property type="match status" value="1"/>
</dbReference>
<organism evidence="3 4">
    <name type="scientific">Microbulbifer celer</name>
    <dbReference type="NCBI Taxonomy" id="435905"/>
    <lineage>
        <taxon>Bacteria</taxon>
        <taxon>Pseudomonadati</taxon>
        <taxon>Pseudomonadota</taxon>
        <taxon>Gammaproteobacteria</taxon>
        <taxon>Cellvibrionales</taxon>
        <taxon>Microbulbiferaceae</taxon>
        <taxon>Microbulbifer</taxon>
    </lineage>
</organism>
<feature type="domain" description="Autotransporter" evidence="2">
    <location>
        <begin position="448"/>
        <end position="711"/>
    </location>
</feature>
<dbReference type="Proteomes" id="UP001597264">
    <property type="component" value="Unassembled WGS sequence"/>
</dbReference>
<reference evidence="4" key="1">
    <citation type="journal article" date="2019" name="Int. J. Syst. Evol. Microbiol.">
        <title>The Global Catalogue of Microorganisms (GCM) 10K type strain sequencing project: providing services to taxonomists for standard genome sequencing and annotation.</title>
        <authorList>
            <consortium name="The Broad Institute Genomics Platform"/>
            <consortium name="The Broad Institute Genome Sequencing Center for Infectious Disease"/>
            <person name="Wu L."/>
            <person name="Ma J."/>
        </authorList>
    </citation>
    <scope>NUCLEOTIDE SEQUENCE [LARGE SCALE GENOMIC DNA]</scope>
    <source>
        <strain evidence="4">CCUG 54356</strain>
    </source>
</reference>
<dbReference type="PANTHER" id="PTHR45642">
    <property type="entry name" value="GDSL ESTERASE/LIPASE EXL3"/>
    <property type="match status" value="1"/>
</dbReference>
<name>A0ABW3U3V3_9GAMM</name>
<dbReference type="InterPro" id="IPR005546">
    <property type="entry name" value="Autotransporte_beta"/>
</dbReference>
<dbReference type="SUPFAM" id="SSF52266">
    <property type="entry name" value="SGNH hydrolase"/>
    <property type="match status" value="1"/>
</dbReference>
<dbReference type="Pfam" id="PF00657">
    <property type="entry name" value="Lipase_GDSL"/>
    <property type="match status" value="1"/>
</dbReference>
<dbReference type="InterPro" id="IPR036514">
    <property type="entry name" value="SGNH_hydro_sf"/>
</dbReference>
<dbReference type="SMART" id="SM00869">
    <property type="entry name" value="Autotransporter"/>
    <property type="match status" value="1"/>
</dbReference>
<proteinExistence type="predicted"/>
<keyword evidence="1" id="KW-0732">Signal</keyword>
<evidence type="ECO:0000313" key="4">
    <source>
        <dbReference type="Proteomes" id="UP001597264"/>
    </source>
</evidence>
<keyword evidence="4" id="KW-1185">Reference proteome</keyword>
<dbReference type="Pfam" id="PF03797">
    <property type="entry name" value="Autotransporter"/>
    <property type="match status" value="1"/>
</dbReference>
<dbReference type="InterPro" id="IPR050592">
    <property type="entry name" value="GDSL_lipolytic_enzyme"/>
</dbReference>
<protein>
    <submittedName>
        <fullName evidence="3">Autotransporter outer membrane beta-barrel domain-containing protein</fullName>
    </submittedName>
</protein>
<evidence type="ECO:0000259" key="2">
    <source>
        <dbReference type="PROSITE" id="PS51208"/>
    </source>
</evidence>
<dbReference type="SUPFAM" id="SSF103515">
    <property type="entry name" value="Autotransporter"/>
    <property type="match status" value="1"/>
</dbReference>
<comment type="caution">
    <text evidence="3">The sequence shown here is derived from an EMBL/GenBank/DDBJ whole genome shotgun (WGS) entry which is preliminary data.</text>
</comment>
<dbReference type="EMBL" id="JBHTLR010000003">
    <property type="protein sequence ID" value="MFD1215102.1"/>
    <property type="molecule type" value="Genomic_DNA"/>
</dbReference>
<gene>
    <name evidence="3" type="ORF">ACFQ2X_00695</name>
</gene>